<dbReference type="InParanoid" id="A0A0H2SF95"/>
<dbReference type="InterPro" id="IPR019821">
    <property type="entry name" value="Kinesin_motor_CS"/>
</dbReference>
<evidence type="ECO:0000256" key="3">
    <source>
        <dbReference type="ARBA" id="ARBA00022840"/>
    </source>
</evidence>
<feature type="compositionally biased region" description="Polar residues" evidence="7">
    <location>
        <begin position="872"/>
        <end position="885"/>
    </location>
</feature>
<organism evidence="9 10">
    <name type="scientific">Schizopora paradoxa</name>
    <dbReference type="NCBI Taxonomy" id="27342"/>
    <lineage>
        <taxon>Eukaryota</taxon>
        <taxon>Fungi</taxon>
        <taxon>Dikarya</taxon>
        <taxon>Basidiomycota</taxon>
        <taxon>Agaricomycotina</taxon>
        <taxon>Agaricomycetes</taxon>
        <taxon>Hymenochaetales</taxon>
        <taxon>Schizoporaceae</taxon>
        <taxon>Schizopora</taxon>
    </lineage>
</organism>
<reference evidence="9 10" key="1">
    <citation type="submission" date="2015-04" db="EMBL/GenBank/DDBJ databases">
        <title>Complete genome sequence of Schizopora paradoxa KUC8140, a cosmopolitan wood degrader in East Asia.</title>
        <authorList>
            <consortium name="DOE Joint Genome Institute"/>
            <person name="Min B."/>
            <person name="Park H."/>
            <person name="Jang Y."/>
            <person name="Kim J.-J."/>
            <person name="Kim K.H."/>
            <person name="Pangilinan J."/>
            <person name="Lipzen A."/>
            <person name="Riley R."/>
            <person name="Grigoriev I.V."/>
            <person name="Spatafora J.W."/>
            <person name="Choi I.-G."/>
        </authorList>
    </citation>
    <scope>NUCLEOTIDE SEQUENCE [LARGE SCALE GENOMIC DNA]</scope>
    <source>
        <strain evidence="9 10">KUC8140</strain>
    </source>
</reference>
<dbReference type="GO" id="GO:0008017">
    <property type="term" value="F:microtubule binding"/>
    <property type="evidence" value="ECO:0007669"/>
    <property type="project" value="InterPro"/>
</dbReference>
<keyword evidence="2 5" id="KW-0547">Nucleotide-binding</keyword>
<evidence type="ECO:0000256" key="4">
    <source>
        <dbReference type="ARBA" id="ARBA00023175"/>
    </source>
</evidence>
<dbReference type="InterPro" id="IPR036961">
    <property type="entry name" value="Kinesin_motor_dom_sf"/>
</dbReference>
<comment type="similarity">
    <text evidence="5 6">Belongs to the TRAFAC class myosin-kinesin ATPase superfamily. Kinesin family.</text>
</comment>
<dbReference type="GO" id="GO:0007018">
    <property type="term" value="P:microtubule-based movement"/>
    <property type="evidence" value="ECO:0007669"/>
    <property type="project" value="InterPro"/>
</dbReference>
<feature type="compositionally biased region" description="Low complexity" evidence="7">
    <location>
        <begin position="18"/>
        <end position="34"/>
    </location>
</feature>
<feature type="region of interest" description="Disordered" evidence="7">
    <location>
        <begin position="306"/>
        <end position="329"/>
    </location>
</feature>
<dbReference type="AlphaFoldDB" id="A0A0H2SF95"/>
<feature type="region of interest" description="Disordered" evidence="7">
    <location>
        <begin position="1"/>
        <end position="71"/>
    </location>
</feature>
<feature type="compositionally biased region" description="Acidic residues" evidence="7">
    <location>
        <begin position="896"/>
        <end position="911"/>
    </location>
</feature>
<dbReference type="STRING" id="27342.A0A0H2SF95"/>
<feature type="binding site" evidence="5">
    <location>
        <begin position="188"/>
        <end position="195"/>
    </location>
    <ligand>
        <name>ATP</name>
        <dbReference type="ChEBI" id="CHEBI:30616"/>
    </ligand>
</feature>
<evidence type="ECO:0000256" key="7">
    <source>
        <dbReference type="SAM" id="MobiDB-lite"/>
    </source>
</evidence>
<proteinExistence type="inferred from homology"/>
<feature type="domain" description="Kinesin motor" evidence="8">
    <location>
        <begin position="99"/>
        <end position="562"/>
    </location>
</feature>
<dbReference type="GO" id="GO:0005524">
    <property type="term" value="F:ATP binding"/>
    <property type="evidence" value="ECO:0007669"/>
    <property type="project" value="UniProtKB-UniRule"/>
</dbReference>
<dbReference type="FunCoup" id="A0A0H2SF95">
    <property type="interactions" value="162"/>
</dbReference>
<dbReference type="Gene3D" id="3.40.850.10">
    <property type="entry name" value="Kinesin motor domain"/>
    <property type="match status" value="1"/>
</dbReference>
<evidence type="ECO:0000313" key="10">
    <source>
        <dbReference type="Proteomes" id="UP000053477"/>
    </source>
</evidence>
<feature type="region of interest" description="Disordered" evidence="7">
    <location>
        <begin position="706"/>
        <end position="942"/>
    </location>
</feature>
<keyword evidence="4 5" id="KW-0505">Motor protein</keyword>
<dbReference type="Proteomes" id="UP000053477">
    <property type="component" value="Unassembled WGS sequence"/>
</dbReference>
<keyword evidence="3 5" id="KW-0067">ATP-binding</keyword>
<dbReference type="InterPro" id="IPR027417">
    <property type="entry name" value="P-loop_NTPase"/>
</dbReference>
<dbReference type="OrthoDB" id="123929at2759"/>
<feature type="compositionally biased region" description="Polar residues" evidence="7">
    <location>
        <begin position="1"/>
        <end position="10"/>
    </location>
</feature>
<evidence type="ECO:0000259" key="8">
    <source>
        <dbReference type="PROSITE" id="PS50067"/>
    </source>
</evidence>
<sequence length="942" mass="102817">MATRKATGTRQAAIRSNAPPRVTRSAAASRAPSALEPPSPKLAPAEKTKTAGTTRKPLVNRNIPDATTKEVAKKPSKVVKGKAAASFKNDFVESDSREPIKAYLRIRPQLDDTGISSVPYLKHLSSTSVQMTDPSGSSRSRLNQTSQIYTFNHVFRSETMQSDFFASTTLPLVRELLSGQNGLVFTYGVTNSGKTYTIQGGSQPDTAGLLPRTLDVVFNSIEGLQGDIPFRPVRLASVEKVAESDSQSTLPDVQDEKAIADVLGELSAQGKDSTIIKADRNYHYAVWISYAEVYNEKVFDLLSDDTSNKDDDDASSGTPRIGLQRATSSRTLPRSTSTWQNLASLASSSSTDVLLVKRKALSLKNDPDSGGKYVSGLRIVKVRTTEEAKRVFRTGNINRRVFGTLANAASSRSHGVFTINIVRVHKADQTDVTVSRLSIVDLAGSERSKNAQTTGERLKEAGNINKSLMVLGQCMEALRSNQRRLAASLAAPGRGILDGSNHGNLKLAIVPFRHSKLTELFQDFFVGEREGRAVMIVNVNPYDTGFDENSHVMRFAALAKEVSTAPAVVPINAKIKENIKPVTKIPQRRSVVIATGGKGGRKVSQAHLEIVEEDEENEDDNDGPTDPLVDALFEEIEDLRIKLYESEMRCAIVEAETREEVMKEMEERMMAMERNFGKRLLRAVEQNEAKTDAKIDLLHQYGAFSSKQQDDAESDEEVSFEEEESGEYFDIHEGEDDLSDENGTASQSSATSSPLQHKGSKSKSAHSTSARPSKSKPRESSPECIGLREDEMAIDAVDADETMTIGEDDEEEEDEEDEVASSIVDDESSDDEGSWLPPSPTPEPGDDEDELLLHSPPAVKPAPGKSIKKTSNKGLASKATQSIDGLQNRMKHMSLFEDEEDEEMDSAEEEPVVAKKGRGSKAIAKTKVSGGASTRRSTRGKK</sequence>
<evidence type="ECO:0000256" key="1">
    <source>
        <dbReference type="ARBA" id="ARBA00022701"/>
    </source>
</evidence>
<evidence type="ECO:0000256" key="5">
    <source>
        <dbReference type="PROSITE-ProRule" id="PRU00283"/>
    </source>
</evidence>
<dbReference type="SUPFAM" id="SSF52540">
    <property type="entry name" value="P-loop containing nucleoside triphosphate hydrolases"/>
    <property type="match status" value="1"/>
</dbReference>
<feature type="compositionally biased region" description="Polar residues" evidence="7">
    <location>
        <begin position="741"/>
        <end position="755"/>
    </location>
</feature>
<dbReference type="PROSITE" id="PS00411">
    <property type="entry name" value="KINESIN_MOTOR_1"/>
    <property type="match status" value="1"/>
</dbReference>
<dbReference type="SMART" id="SM00129">
    <property type="entry name" value="KISc"/>
    <property type="match status" value="1"/>
</dbReference>
<dbReference type="InterPro" id="IPR027640">
    <property type="entry name" value="Kinesin-like_fam"/>
</dbReference>
<keyword evidence="10" id="KW-1185">Reference proteome</keyword>
<name>A0A0H2SF95_9AGAM</name>
<dbReference type="PRINTS" id="PR00380">
    <property type="entry name" value="KINESINHEAVY"/>
</dbReference>
<dbReference type="EMBL" id="KQ085882">
    <property type="protein sequence ID" value="KLO20433.1"/>
    <property type="molecule type" value="Genomic_DNA"/>
</dbReference>
<protein>
    <recommendedName>
        <fullName evidence="6">Kinesin-like protein</fullName>
    </recommendedName>
</protein>
<evidence type="ECO:0000256" key="2">
    <source>
        <dbReference type="ARBA" id="ARBA00022741"/>
    </source>
</evidence>
<dbReference type="Pfam" id="PF00225">
    <property type="entry name" value="Kinesin"/>
    <property type="match status" value="1"/>
</dbReference>
<dbReference type="PROSITE" id="PS50067">
    <property type="entry name" value="KINESIN_MOTOR_2"/>
    <property type="match status" value="1"/>
</dbReference>
<dbReference type="InterPro" id="IPR001752">
    <property type="entry name" value="Kinesin_motor_dom"/>
</dbReference>
<dbReference type="PANTHER" id="PTHR24115:SF1008">
    <property type="entry name" value="KINESIN-LIKE PROTEIN SUBITO"/>
    <property type="match status" value="1"/>
</dbReference>
<dbReference type="GO" id="GO:0005871">
    <property type="term" value="C:kinesin complex"/>
    <property type="evidence" value="ECO:0007669"/>
    <property type="project" value="TreeGrafter"/>
</dbReference>
<feature type="compositionally biased region" description="Acidic residues" evidence="7">
    <location>
        <begin position="797"/>
        <end position="833"/>
    </location>
</feature>
<evidence type="ECO:0000313" key="9">
    <source>
        <dbReference type="EMBL" id="KLO20433.1"/>
    </source>
</evidence>
<dbReference type="GO" id="GO:0016887">
    <property type="term" value="F:ATP hydrolysis activity"/>
    <property type="evidence" value="ECO:0007669"/>
    <property type="project" value="TreeGrafter"/>
</dbReference>
<accession>A0A0H2SF95</accession>
<feature type="compositionally biased region" description="Acidic residues" evidence="7">
    <location>
        <begin position="711"/>
        <end position="740"/>
    </location>
</feature>
<dbReference type="GO" id="GO:0005874">
    <property type="term" value="C:microtubule"/>
    <property type="evidence" value="ECO:0007669"/>
    <property type="project" value="UniProtKB-KW"/>
</dbReference>
<evidence type="ECO:0000256" key="6">
    <source>
        <dbReference type="RuleBase" id="RU000394"/>
    </source>
</evidence>
<keyword evidence="1 6" id="KW-0493">Microtubule</keyword>
<dbReference type="PANTHER" id="PTHR24115">
    <property type="entry name" value="KINESIN-RELATED"/>
    <property type="match status" value="1"/>
</dbReference>
<feature type="compositionally biased region" description="Basic and acidic residues" evidence="7">
    <location>
        <begin position="776"/>
        <end position="791"/>
    </location>
</feature>
<gene>
    <name evidence="9" type="ORF">SCHPADRAFT_863130</name>
</gene>
<dbReference type="GO" id="GO:0005634">
    <property type="term" value="C:nucleus"/>
    <property type="evidence" value="ECO:0007669"/>
    <property type="project" value="TreeGrafter"/>
</dbReference>
<dbReference type="GO" id="GO:0003777">
    <property type="term" value="F:microtubule motor activity"/>
    <property type="evidence" value="ECO:0007669"/>
    <property type="project" value="InterPro"/>
</dbReference>